<proteinExistence type="predicted"/>
<evidence type="ECO:0000313" key="1">
    <source>
        <dbReference type="EMBL" id="TWU02159.1"/>
    </source>
</evidence>
<sequence>MSTQIDDALIELTCQLRNQYQELNEIVDQMLQESHFTVDQLSERIKGIKELESRLAPLRDDFRASNSVAPSVIRDPTDETIELVKNLLPKLAQLEKSTVEAANRLFPKIQESVRAVQMQRAYGSRSSSR</sequence>
<keyword evidence="2" id="KW-1185">Reference proteome</keyword>
<name>A0A5C6ASB3_9BACT</name>
<reference evidence="1 2" key="1">
    <citation type="submission" date="2019-02" db="EMBL/GenBank/DDBJ databases">
        <title>Deep-cultivation of Planctomycetes and their phenomic and genomic characterization uncovers novel biology.</title>
        <authorList>
            <person name="Wiegand S."/>
            <person name="Jogler M."/>
            <person name="Boedeker C."/>
            <person name="Pinto D."/>
            <person name="Vollmers J."/>
            <person name="Rivas-Marin E."/>
            <person name="Kohn T."/>
            <person name="Peeters S.H."/>
            <person name="Heuer A."/>
            <person name="Rast P."/>
            <person name="Oberbeckmann S."/>
            <person name="Bunk B."/>
            <person name="Jeske O."/>
            <person name="Meyerdierks A."/>
            <person name="Storesund J.E."/>
            <person name="Kallscheuer N."/>
            <person name="Luecker S."/>
            <person name="Lage O.M."/>
            <person name="Pohl T."/>
            <person name="Merkel B.J."/>
            <person name="Hornburger P."/>
            <person name="Mueller R.-W."/>
            <person name="Bruemmer F."/>
            <person name="Labrenz M."/>
            <person name="Spormann A.M."/>
            <person name="Op Den Camp H."/>
            <person name="Overmann J."/>
            <person name="Amann R."/>
            <person name="Jetten M.S.M."/>
            <person name="Mascher T."/>
            <person name="Medema M.H."/>
            <person name="Devos D.P."/>
            <person name="Kaster A.-K."/>
            <person name="Ovreas L."/>
            <person name="Rohde M."/>
            <person name="Galperin M.Y."/>
            <person name="Jogler C."/>
        </authorList>
    </citation>
    <scope>NUCLEOTIDE SEQUENCE [LARGE SCALE GENOMIC DNA]</scope>
    <source>
        <strain evidence="1 2">Pla52n</strain>
    </source>
</reference>
<comment type="caution">
    <text evidence="1">The sequence shown here is derived from an EMBL/GenBank/DDBJ whole genome shotgun (WGS) entry which is preliminary data.</text>
</comment>
<evidence type="ECO:0000313" key="2">
    <source>
        <dbReference type="Proteomes" id="UP000320176"/>
    </source>
</evidence>
<dbReference type="RefSeq" id="WP_146520537.1">
    <property type="nucleotide sequence ID" value="NZ_CP151726.1"/>
</dbReference>
<dbReference type="EMBL" id="SJPN01000004">
    <property type="protein sequence ID" value="TWU02159.1"/>
    <property type="molecule type" value="Genomic_DNA"/>
</dbReference>
<gene>
    <name evidence="1" type="ORF">Pla52n_32080</name>
</gene>
<protein>
    <submittedName>
        <fullName evidence="1">Uncharacterized protein</fullName>
    </submittedName>
</protein>
<dbReference type="OrthoDB" id="272277at2"/>
<organism evidence="1 2">
    <name type="scientific">Stieleria varia</name>
    <dbReference type="NCBI Taxonomy" id="2528005"/>
    <lineage>
        <taxon>Bacteria</taxon>
        <taxon>Pseudomonadati</taxon>
        <taxon>Planctomycetota</taxon>
        <taxon>Planctomycetia</taxon>
        <taxon>Pirellulales</taxon>
        <taxon>Pirellulaceae</taxon>
        <taxon>Stieleria</taxon>
    </lineage>
</organism>
<dbReference type="Proteomes" id="UP000320176">
    <property type="component" value="Unassembled WGS sequence"/>
</dbReference>
<accession>A0A5C6ASB3</accession>
<dbReference type="AlphaFoldDB" id="A0A5C6ASB3"/>